<dbReference type="EMBL" id="JACHVA010000123">
    <property type="protein sequence ID" value="MBC2603172.1"/>
    <property type="molecule type" value="Genomic_DNA"/>
</dbReference>
<dbReference type="GO" id="GO:0016811">
    <property type="term" value="F:hydrolase activity, acting on carbon-nitrogen (but not peptide) bonds, in linear amides"/>
    <property type="evidence" value="ECO:0007669"/>
    <property type="project" value="TreeGrafter"/>
</dbReference>
<gene>
    <name evidence="1" type="ORF">H5P30_15425</name>
</gene>
<dbReference type="Gene3D" id="3.40.50.10320">
    <property type="entry name" value="LmbE-like"/>
    <property type="match status" value="1"/>
</dbReference>
<organism evidence="1 2">
    <name type="scientific">Puniceicoccus vermicola</name>
    <dbReference type="NCBI Taxonomy" id="388746"/>
    <lineage>
        <taxon>Bacteria</taxon>
        <taxon>Pseudomonadati</taxon>
        <taxon>Verrucomicrobiota</taxon>
        <taxon>Opitutia</taxon>
        <taxon>Puniceicoccales</taxon>
        <taxon>Puniceicoccaceae</taxon>
        <taxon>Puniceicoccus</taxon>
    </lineage>
</organism>
<dbReference type="Proteomes" id="UP000525652">
    <property type="component" value="Unassembled WGS sequence"/>
</dbReference>
<sequence>MNSSPPLPTVLAAVAHPDDIEFCFAGTLAHLKEVGCSVHMWNLANGCCGDAVRGREETANIRWKESRASAAVLGAYAHKPVFDDLAVFYDRRSLSMVSAVLREIRPQIILTHSPEDYMEDHQNVCRLVVSAAFSRAMPNHMTTPEVPTYNDPVRIYHAAPHGLHDSMGNPFQPDLFADISTKISIKEKMLDCHRSQKEWLETTQGMGSYVDEMIEIGHQLAKHNSCRFSCAEGWRIHHHLGFCPRDYHPLESLLPDLVESALRPVHS</sequence>
<protein>
    <submittedName>
        <fullName evidence="1">PIG-L family deacetylase</fullName>
    </submittedName>
</protein>
<dbReference type="PANTHER" id="PTHR12993:SF30">
    <property type="entry name" value="N-ACETYL-ALPHA-D-GLUCOSAMINYL L-MALATE DEACETYLASE 1"/>
    <property type="match status" value="1"/>
</dbReference>
<dbReference type="InterPro" id="IPR024078">
    <property type="entry name" value="LmbE-like_dom_sf"/>
</dbReference>
<reference evidence="1 2" key="1">
    <citation type="submission" date="2020-07" db="EMBL/GenBank/DDBJ databases">
        <authorList>
            <person name="Feng X."/>
        </authorList>
    </citation>
    <scope>NUCLEOTIDE SEQUENCE [LARGE SCALE GENOMIC DNA]</scope>
    <source>
        <strain evidence="1 2">JCM14086</strain>
    </source>
</reference>
<dbReference type="Pfam" id="PF02585">
    <property type="entry name" value="PIG-L"/>
    <property type="match status" value="1"/>
</dbReference>
<proteinExistence type="predicted"/>
<name>A0A7X1E702_9BACT</name>
<dbReference type="InterPro" id="IPR003737">
    <property type="entry name" value="GlcNAc_PI_deacetylase-related"/>
</dbReference>
<dbReference type="AlphaFoldDB" id="A0A7X1E702"/>
<accession>A0A7X1E702</accession>
<dbReference type="RefSeq" id="WP_185693809.1">
    <property type="nucleotide sequence ID" value="NZ_JACHVA010000123.1"/>
</dbReference>
<evidence type="ECO:0000313" key="1">
    <source>
        <dbReference type="EMBL" id="MBC2603172.1"/>
    </source>
</evidence>
<dbReference type="SUPFAM" id="SSF102588">
    <property type="entry name" value="LmbE-like"/>
    <property type="match status" value="1"/>
</dbReference>
<keyword evidence="2" id="KW-1185">Reference proteome</keyword>
<evidence type="ECO:0000313" key="2">
    <source>
        <dbReference type="Proteomes" id="UP000525652"/>
    </source>
</evidence>
<dbReference type="PANTHER" id="PTHR12993">
    <property type="entry name" value="N-ACETYLGLUCOSAMINYL-PHOSPHATIDYLINOSITOL DE-N-ACETYLASE-RELATED"/>
    <property type="match status" value="1"/>
</dbReference>
<comment type="caution">
    <text evidence="1">The sequence shown here is derived from an EMBL/GenBank/DDBJ whole genome shotgun (WGS) entry which is preliminary data.</text>
</comment>